<feature type="transmembrane region" description="Helical" evidence="8">
    <location>
        <begin position="156"/>
        <end position="175"/>
    </location>
</feature>
<evidence type="ECO:0000256" key="1">
    <source>
        <dbReference type="ARBA" id="ARBA00004141"/>
    </source>
</evidence>
<reference evidence="13" key="1">
    <citation type="journal article" date="2020" name="Fungal Divers.">
        <title>Resolving the Mortierellaceae phylogeny through synthesis of multi-gene phylogenetics and phylogenomics.</title>
        <authorList>
            <person name="Vandepol N."/>
            <person name="Liber J."/>
            <person name="Desiro A."/>
            <person name="Na H."/>
            <person name="Kennedy M."/>
            <person name="Barry K."/>
            <person name="Grigoriev I.V."/>
            <person name="Miller A.N."/>
            <person name="O'Donnell K."/>
            <person name="Stajich J.E."/>
            <person name="Bonito G."/>
        </authorList>
    </citation>
    <scope>NUCLEOTIDE SEQUENCE</scope>
    <source>
        <strain evidence="13">BC1065</strain>
    </source>
</reference>
<evidence type="ECO:0000256" key="2">
    <source>
        <dbReference type="ARBA" id="ARBA00007779"/>
    </source>
</evidence>
<dbReference type="EMBL" id="JAAAJB010000006">
    <property type="protein sequence ID" value="KAG0270416.1"/>
    <property type="molecule type" value="Genomic_DNA"/>
</dbReference>
<keyword evidence="6 8" id="KW-0472">Membrane</keyword>
<feature type="transmembrane region" description="Helical" evidence="8">
    <location>
        <begin position="112"/>
        <end position="136"/>
    </location>
</feature>
<dbReference type="Pfam" id="PF13967">
    <property type="entry name" value="RSN1_TM"/>
    <property type="match status" value="1"/>
</dbReference>
<sequence length="1042" mass="116314">MADNSTAADDNKNNGLADQAGADPSISAFTSALTFNALVALGIFAAFTIVRNWNRKIYQPRTYLVRKDVRSPDLPKGVFSWITASFRVQDKELLDRVGLDAYMFLRFQRMSASLFIMFTLVAIPILLPINMVNAGTQDGLKRMTIGNILRDQYWRLWFHLIISVLFNVAAVGKLWREMQEYTRRRHAFMMSQKHAKTPQATTILVTAIPKGLSNEESLFNIFNKFPGGVKKIWLNQHPKELIKLVQERDELVPKLEMAEYQYIRSAYGKKAEKHQREHGGELNLVRPMGRVSKVPMQGAKVDLIDHYTERISTLNRKIYDLQMTDDPGALSSAFIQFHTQFGAHSAVQTVVHPRPFTMAPMFVEISPLDVVWDNMNLNIWIKKGRRAATLAISTGMILLWTFPVVFVNSIANLQTLTEKVKFLNFINDWPDSVKGIIQGILPPLGLAILMSILPIVLTILSRYEGHVRETAIMQSVMVKYFFFLVVNVLLLTTISGGFFNTWKSLEKDGFSFNTVVNMLASNLPGASTFFVTYAMLQGLTGPFLELLQIAPLVLNILFTKLLAKSPRQIWNIQGRLFAVNFGVVFPPQVLMFCIGILYSTMAPLILPFVSWYFAVYYFVYRHQFLYVYSQPVDSGGLIFPIAVKQTFTGIFISQVTQLGLFILRTDARLTPHIIITILMIIGTAFAFSYLKQAFNPLVTFLPVALFSKDLHVNENGVVTDGDEKRTTTKGDVESGGHHGEGFSDTNVMALTDMAPLTKSGAKSSHNPDVPTFALEKDNDASSSLQPAIPTRHPSRATSGRTNGSQSQPSYHGVGDKAEYLEDDGGAEVAAPLREGTISSQQPGIPTPHSSMLHGSSGHHLAAADGEAAPFRRRSHFYPQEQQPYETQTYQKSQHSLAPPGFQNYRHSNHSNSRWSETGGAGAGSTDAFGQSPNSMRPKSTVDMGGITEEDIDEVMNDTNKEELERMHDRAYTHPALYAEQQPVWLPIDERGLVQDEIRKLTQAGIVVATDGALLNPKTALACVQGIVYAPGEEDRFRLERGE</sequence>
<feature type="transmembrane region" description="Helical" evidence="8">
    <location>
        <begin position="480"/>
        <end position="499"/>
    </location>
</feature>
<comment type="similarity">
    <text evidence="2">Belongs to the CSC1 (TC 1.A.17) family.</text>
</comment>
<evidence type="ECO:0008006" key="15">
    <source>
        <dbReference type="Google" id="ProtNLM"/>
    </source>
</evidence>
<keyword evidence="14" id="KW-1185">Reference proteome</keyword>
<organism evidence="13 14">
    <name type="scientific">Actinomortierella ambigua</name>
    <dbReference type="NCBI Taxonomy" id="1343610"/>
    <lineage>
        <taxon>Eukaryota</taxon>
        <taxon>Fungi</taxon>
        <taxon>Fungi incertae sedis</taxon>
        <taxon>Mucoromycota</taxon>
        <taxon>Mortierellomycotina</taxon>
        <taxon>Mortierellomycetes</taxon>
        <taxon>Mortierellales</taxon>
        <taxon>Mortierellaceae</taxon>
        <taxon>Actinomortierella</taxon>
    </lineage>
</organism>
<dbReference type="Proteomes" id="UP000807716">
    <property type="component" value="Unassembled WGS sequence"/>
</dbReference>
<feature type="transmembrane region" description="Helical" evidence="8">
    <location>
        <begin position="669"/>
        <end position="690"/>
    </location>
</feature>
<evidence type="ECO:0000259" key="12">
    <source>
        <dbReference type="Pfam" id="PF14703"/>
    </source>
</evidence>
<feature type="domain" description="CSC1/OSCA1-like 7TM region" evidence="9">
    <location>
        <begin position="385"/>
        <end position="661"/>
    </location>
</feature>
<dbReference type="GO" id="GO:0005886">
    <property type="term" value="C:plasma membrane"/>
    <property type="evidence" value="ECO:0007669"/>
    <property type="project" value="TreeGrafter"/>
</dbReference>
<name>A0A9P6UDE4_9FUNG</name>
<keyword evidence="3" id="KW-0813">Transport</keyword>
<dbReference type="InterPro" id="IPR027815">
    <property type="entry name" value="CSC1/OSCA1-like_cyt"/>
</dbReference>
<comment type="caution">
    <text evidence="13">The sequence shown here is derived from an EMBL/GenBank/DDBJ whole genome shotgun (WGS) entry which is preliminary data.</text>
</comment>
<evidence type="ECO:0000259" key="10">
    <source>
        <dbReference type="Pfam" id="PF12621"/>
    </source>
</evidence>
<dbReference type="GO" id="GO:0005227">
    <property type="term" value="F:calcium-activated cation channel activity"/>
    <property type="evidence" value="ECO:0007669"/>
    <property type="project" value="InterPro"/>
</dbReference>
<feature type="transmembrane region" description="Helical" evidence="8">
    <location>
        <begin position="26"/>
        <end position="50"/>
    </location>
</feature>
<feature type="region of interest" description="Disordered" evidence="7">
    <location>
        <begin position="907"/>
        <end position="943"/>
    </location>
</feature>
<dbReference type="OrthoDB" id="1076608at2759"/>
<dbReference type="Pfam" id="PF02714">
    <property type="entry name" value="RSN1_7TM"/>
    <property type="match status" value="1"/>
</dbReference>
<dbReference type="InterPro" id="IPR045122">
    <property type="entry name" value="Csc1-like"/>
</dbReference>
<evidence type="ECO:0000256" key="6">
    <source>
        <dbReference type="ARBA" id="ARBA00023136"/>
    </source>
</evidence>
<comment type="subcellular location">
    <subcellularLocation>
        <location evidence="1">Membrane</location>
        <topology evidence="1">Multi-pass membrane protein</topology>
    </subcellularLocation>
</comment>
<feature type="transmembrane region" description="Helical" evidence="8">
    <location>
        <begin position="543"/>
        <end position="563"/>
    </location>
</feature>
<feature type="domain" description="CSC1/OSCA1-like cytosolic" evidence="12">
    <location>
        <begin position="201"/>
        <end position="374"/>
    </location>
</feature>
<feature type="compositionally biased region" description="Polar residues" evidence="7">
    <location>
        <begin position="795"/>
        <end position="809"/>
    </location>
</feature>
<evidence type="ECO:0000259" key="9">
    <source>
        <dbReference type="Pfam" id="PF02714"/>
    </source>
</evidence>
<gene>
    <name evidence="13" type="ORF">DFQ27_007568</name>
</gene>
<dbReference type="InterPro" id="IPR003864">
    <property type="entry name" value="CSC1/OSCA1-like_7TM"/>
</dbReference>
<accession>A0A9P6UDE4</accession>
<evidence type="ECO:0000259" key="11">
    <source>
        <dbReference type="Pfam" id="PF13967"/>
    </source>
</evidence>
<evidence type="ECO:0000256" key="4">
    <source>
        <dbReference type="ARBA" id="ARBA00022692"/>
    </source>
</evidence>
<proteinExistence type="inferred from homology"/>
<keyword evidence="4 8" id="KW-0812">Transmembrane</keyword>
<dbReference type="AlphaFoldDB" id="A0A9P6UDE4"/>
<feature type="region of interest" description="Disordered" evidence="7">
    <location>
        <begin position="717"/>
        <end position="817"/>
    </location>
</feature>
<keyword evidence="5 8" id="KW-1133">Transmembrane helix</keyword>
<evidence type="ECO:0000313" key="14">
    <source>
        <dbReference type="Proteomes" id="UP000807716"/>
    </source>
</evidence>
<protein>
    <recommendedName>
        <fullName evidence="15">DUF221-domain-containing protein</fullName>
    </recommendedName>
</protein>
<feature type="compositionally biased region" description="Low complexity" evidence="7">
    <location>
        <begin position="848"/>
        <end position="860"/>
    </location>
</feature>
<evidence type="ECO:0000256" key="5">
    <source>
        <dbReference type="ARBA" id="ARBA00022989"/>
    </source>
</evidence>
<evidence type="ECO:0000256" key="7">
    <source>
        <dbReference type="SAM" id="MobiDB-lite"/>
    </source>
</evidence>
<evidence type="ECO:0000256" key="8">
    <source>
        <dbReference type="SAM" id="Phobius"/>
    </source>
</evidence>
<feature type="compositionally biased region" description="Polar residues" evidence="7">
    <location>
        <begin position="927"/>
        <end position="937"/>
    </location>
</feature>
<evidence type="ECO:0000256" key="3">
    <source>
        <dbReference type="ARBA" id="ARBA00022448"/>
    </source>
</evidence>
<feature type="compositionally biased region" description="Basic and acidic residues" evidence="7">
    <location>
        <begin position="721"/>
        <end position="741"/>
    </location>
</feature>
<dbReference type="Pfam" id="PF12621">
    <property type="entry name" value="PHM7_ext"/>
    <property type="match status" value="1"/>
</dbReference>
<dbReference type="InterPro" id="IPR022257">
    <property type="entry name" value="PHM7_ext"/>
</dbReference>
<feature type="region of interest" description="Disordered" evidence="7">
    <location>
        <begin position="837"/>
        <end position="862"/>
    </location>
</feature>
<feature type="transmembrane region" description="Helical" evidence="8">
    <location>
        <begin position="575"/>
        <end position="598"/>
    </location>
</feature>
<feature type="transmembrane region" description="Helical" evidence="8">
    <location>
        <begin position="440"/>
        <end position="460"/>
    </location>
</feature>
<feature type="domain" description="CSC1/OSCA1-like N-terminal transmembrane" evidence="11">
    <location>
        <begin position="28"/>
        <end position="177"/>
    </location>
</feature>
<dbReference type="InterPro" id="IPR032880">
    <property type="entry name" value="CSC1/OSCA1-like_N"/>
</dbReference>
<dbReference type="Pfam" id="PF14703">
    <property type="entry name" value="PHM7_cyt"/>
    <property type="match status" value="1"/>
</dbReference>
<feature type="transmembrane region" description="Helical" evidence="8">
    <location>
        <begin position="387"/>
        <end position="411"/>
    </location>
</feature>
<feature type="domain" description="10TM putative phosphate transporter extracellular tail" evidence="10">
    <location>
        <begin position="958"/>
        <end position="1020"/>
    </location>
</feature>
<feature type="transmembrane region" description="Helical" evidence="8">
    <location>
        <begin position="604"/>
        <end position="620"/>
    </location>
</feature>
<dbReference type="PANTHER" id="PTHR13018">
    <property type="entry name" value="PROBABLE MEMBRANE PROTEIN DUF221-RELATED"/>
    <property type="match status" value="1"/>
</dbReference>
<evidence type="ECO:0000313" key="13">
    <source>
        <dbReference type="EMBL" id="KAG0270416.1"/>
    </source>
</evidence>
<dbReference type="PANTHER" id="PTHR13018:SF139">
    <property type="entry name" value="PHOSPHATE METABOLISM PROTEIN 7"/>
    <property type="match status" value="1"/>
</dbReference>